<dbReference type="Proteomes" id="UP000305517">
    <property type="component" value="Unassembled WGS sequence"/>
</dbReference>
<proteinExistence type="predicted"/>
<sequence length="231" mass="25110">MQDKDPVAEYPFTQADLWQRCLDLHIALDRDAADLAKRGVTAQRIQKFKTDTAEFGDMEPDTVLKQEGAAVTQDKEAVRVALETTVQAVTSIISLKDDVRSARYKRFGVSDVSSVSDAKLHLAATMLVKQGRKYLEEYQEQGLTAALLDDVDTQNAAFVDSLADRKEAESTRSGATRARILFANGLYRQLVQLCAAGDSCWKLSDATKAGEYVVDPTPAAAPVAPRAAVAG</sequence>
<comment type="caution">
    <text evidence="1">The sequence shown here is derived from an EMBL/GenBank/DDBJ whole genome shotgun (WGS) entry which is preliminary data.</text>
</comment>
<dbReference type="OrthoDB" id="1242093at2"/>
<gene>
    <name evidence="1" type="ORF">FDY95_07015</name>
</gene>
<keyword evidence="2" id="KW-1185">Reference proteome</keyword>
<reference evidence="1 2" key="1">
    <citation type="submission" date="2019-05" db="EMBL/GenBank/DDBJ databases">
        <title>Hymenobacter edaphi sp. nov., isolated from abandoned arsenic-contaminated farmland soil.</title>
        <authorList>
            <person name="Nie L."/>
        </authorList>
    </citation>
    <scope>NUCLEOTIDE SEQUENCE [LARGE SCALE GENOMIC DNA]</scope>
    <source>
        <strain evidence="1 2">1-3-3-8</strain>
    </source>
</reference>
<evidence type="ECO:0000313" key="2">
    <source>
        <dbReference type="Proteomes" id="UP000305517"/>
    </source>
</evidence>
<accession>A0A5R8WUT8</accession>
<dbReference type="AlphaFoldDB" id="A0A5R8WUT8"/>
<evidence type="ECO:0000313" key="1">
    <source>
        <dbReference type="EMBL" id="TLM95529.1"/>
    </source>
</evidence>
<name>A0A5R8WUT8_9BACT</name>
<organism evidence="1 2">
    <name type="scientific">Hymenobacter jeollabukensis</name>
    <dbReference type="NCBI Taxonomy" id="2025313"/>
    <lineage>
        <taxon>Bacteria</taxon>
        <taxon>Pseudomonadati</taxon>
        <taxon>Bacteroidota</taxon>
        <taxon>Cytophagia</taxon>
        <taxon>Cytophagales</taxon>
        <taxon>Hymenobacteraceae</taxon>
        <taxon>Hymenobacter</taxon>
    </lineage>
</organism>
<dbReference type="EMBL" id="VAJM01000002">
    <property type="protein sequence ID" value="TLM95529.1"/>
    <property type="molecule type" value="Genomic_DNA"/>
</dbReference>
<dbReference type="RefSeq" id="WP_138076042.1">
    <property type="nucleotide sequence ID" value="NZ_VAJM01000002.1"/>
</dbReference>
<protein>
    <submittedName>
        <fullName evidence="1">Uncharacterized protein</fullName>
    </submittedName>
</protein>